<feature type="active site" description="Charge relay system" evidence="5">
    <location>
        <position position="190"/>
    </location>
</feature>
<evidence type="ECO:0000313" key="7">
    <source>
        <dbReference type="EMBL" id="ABX32219.1"/>
    </source>
</evidence>
<keyword evidence="8" id="KW-1185">Reference proteome</keyword>
<dbReference type="InterPro" id="IPR036852">
    <property type="entry name" value="Peptidase_S8/S53_dom_sf"/>
</dbReference>
<dbReference type="InterPro" id="IPR000209">
    <property type="entry name" value="Peptidase_S8/S53_dom"/>
</dbReference>
<sequence>MTEVKIAIIDSGLDDHISIPKNSIIGGHGYSLKDGRIRHTFDFSDTNGHGTAIGGIINYETNSSKFYIIRILNENNASNGKLMIQAIRDALDLGVDIIHMSLGTESMEYKEELEKLVKQAHEKKILMVAARPLEVKQCVPADIKNVFKVFFGFIKNRQNIYWYKDEFYAQGVPQMVIYKKNLYRLMGGSSIAAAHLTAKIASILSKERKEKTFEEVNRNLKKECWQVKNRNIARKDIWKYDGKKYLTTNQLEIYNEVLYCVKEVLGEKFDESIPLWFQGIKTKAYYLLKTLEDHLKIKIDYQDYNFFHFFTINNLVEKIDQESQRLLR</sequence>
<evidence type="ECO:0000256" key="1">
    <source>
        <dbReference type="ARBA" id="ARBA00011073"/>
    </source>
</evidence>
<evidence type="ECO:0000256" key="5">
    <source>
        <dbReference type="PROSITE-ProRule" id="PRU01240"/>
    </source>
</evidence>
<evidence type="ECO:0000313" key="8">
    <source>
        <dbReference type="Proteomes" id="UP000000789"/>
    </source>
</evidence>
<dbReference type="PANTHER" id="PTHR43806">
    <property type="entry name" value="PEPTIDASE S8"/>
    <property type="match status" value="1"/>
</dbReference>
<dbReference type="HOGENOM" id="CLU_846910_0_0_0"/>
<dbReference type="InterPro" id="IPR023827">
    <property type="entry name" value="Peptidase_S8_Asp-AS"/>
</dbReference>
<dbReference type="SUPFAM" id="SSF52743">
    <property type="entry name" value="Subtilisin-like"/>
    <property type="match status" value="1"/>
</dbReference>
<dbReference type="InterPro" id="IPR050131">
    <property type="entry name" value="Peptidase_S8_subtilisin-like"/>
</dbReference>
<dbReference type="EMBL" id="CP000879">
    <property type="protein sequence ID" value="ABX32219.1"/>
    <property type="molecule type" value="Genomic_DNA"/>
</dbReference>
<gene>
    <name evidence="7" type="ordered locus">Pmob_1518</name>
</gene>
<dbReference type="OrthoDB" id="184152at2"/>
<dbReference type="PRINTS" id="PR00723">
    <property type="entry name" value="SUBTILISIN"/>
</dbReference>
<dbReference type="GO" id="GO:0004252">
    <property type="term" value="F:serine-type endopeptidase activity"/>
    <property type="evidence" value="ECO:0007669"/>
    <property type="project" value="UniProtKB-UniRule"/>
</dbReference>
<feature type="active site" description="Charge relay system" evidence="5">
    <location>
        <position position="49"/>
    </location>
</feature>
<evidence type="ECO:0000256" key="3">
    <source>
        <dbReference type="ARBA" id="ARBA00022801"/>
    </source>
</evidence>
<feature type="active site" description="Charge relay system" evidence="5">
    <location>
        <position position="10"/>
    </location>
</feature>
<dbReference type="PROSITE" id="PS51892">
    <property type="entry name" value="SUBTILASE"/>
    <property type="match status" value="1"/>
</dbReference>
<comment type="similarity">
    <text evidence="1 5">Belongs to the peptidase S8 family.</text>
</comment>
<dbReference type="eggNOG" id="COG1404">
    <property type="taxonomic scope" value="Bacteria"/>
</dbReference>
<dbReference type="InterPro" id="IPR015500">
    <property type="entry name" value="Peptidase_S8_subtilisin-rel"/>
</dbReference>
<accession>A9BIQ6</accession>
<dbReference type="PROSITE" id="PS00136">
    <property type="entry name" value="SUBTILASE_ASP"/>
    <property type="match status" value="1"/>
</dbReference>
<dbReference type="Gene3D" id="3.40.50.200">
    <property type="entry name" value="Peptidase S8/S53 domain"/>
    <property type="match status" value="1"/>
</dbReference>
<evidence type="ECO:0000256" key="2">
    <source>
        <dbReference type="ARBA" id="ARBA00022670"/>
    </source>
</evidence>
<keyword evidence="3 5" id="KW-0378">Hydrolase</keyword>
<dbReference type="KEGG" id="pmo:Pmob_1518"/>
<dbReference type="STRING" id="403833.Pmob_1518"/>
<dbReference type="RefSeq" id="WP_012209317.1">
    <property type="nucleotide sequence ID" value="NC_010003.1"/>
</dbReference>
<evidence type="ECO:0000259" key="6">
    <source>
        <dbReference type="Pfam" id="PF00082"/>
    </source>
</evidence>
<keyword evidence="4 5" id="KW-0720">Serine protease</keyword>
<reference evidence="7" key="1">
    <citation type="submission" date="2007-11" db="EMBL/GenBank/DDBJ databases">
        <title>Complete sequence of Petroga mobilis SJ95.</title>
        <authorList>
            <consortium name="US DOE Joint Genome Institute"/>
            <person name="Copeland A."/>
            <person name="Lucas S."/>
            <person name="Lapidus A."/>
            <person name="Barry K."/>
            <person name="Glavina del Rio T."/>
            <person name="Dalin E."/>
            <person name="Tice H."/>
            <person name="Pitluck S."/>
            <person name="Meincke L."/>
            <person name="Brettin T."/>
            <person name="Bruce D."/>
            <person name="Detter J.C."/>
            <person name="Han C."/>
            <person name="Kuske C.R."/>
            <person name="Schmutz J."/>
            <person name="Larimer F."/>
            <person name="Land M."/>
            <person name="Hauser L."/>
            <person name="Kyrpides N."/>
            <person name="Mikhailova N."/>
            <person name="Noll K."/>
            <person name="Richardson P."/>
        </authorList>
    </citation>
    <scope>NUCLEOTIDE SEQUENCE [LARGE SCALE GENOMIC DNA]</scope>
    <source>
        <strain evidence="7">SJ95</strain>
    </source>
</reference>
<organism evidence="7 8">
    <name type="scientific">Petrotoga mobilis (strain DSM 10674 / SJ95)</name>
    <dbReference type="NCBI Taxonomy" id="403833"/>
    <lineage>
        <taxon>Bacteria</taxon>
        <taxon>Thermotogati</taxon>
        <taxon>Thermotogota</taxon>
        <taxon>Thermotogae</taxon>
        <taxon>Petrotogales</taxon>
        <taxon>Petrotogaceae</taxon>
        <taxon>Petrotoga</taxon>
    </lineage>
</organism>
<keyword evidence="2 5" id="KW-0645">Protease</keyword>
<name>A9BIQ6_PETMO</name>
<evidence type="ECO:0000256" key="4">
    <source>
        <dbReference type="ARBA" id="ARBA00022825"/>
    </source>
</evidence>
<dbReference type="Pfam" id="PF00082">
    <property type="entry name" value="Peptidase_S8"/>
    <property type="match status" value="1"/>
</dbReference>
<proteinExistence type="inferred from homology"/>
<dbReference type="PANTHER" id="PTHR43806:SF11">
    <property type="entry name" value="CEREVISIN-RELATED"/>
    <property type="match status" value="1"/>
</dbReference>
<feature type="domain" description="Peptidase S8/S53" evidence="6">
    <location>
        <begin position="3"/>
        <end position="130"/>
    </location>
</feature>
<protein>
    <recommendedName>
        <fullName evidence="6">Peptidase S8/S53 domain-containing protein</fullName>
    </recommendedName>
</protein>
<dbReference type="GO" id="GO:0006508">
    <property type="term" value="P:proteolysis"/>
    <property type="evidence" value="ECO:0007669"/>
    <property type="project" value="UniProtKB-KW"/>
</dbReference>
<dbReference type="AlphaFoldDB" id="A9BIQ6"/>
<dbReference type="Proteomes" id="UP000000789">
    <property type="component" value="Chromosome"/>
</dbReference>